<evidence type="ECO:0000313" key="3">
    <source>
        <dbReference type="Proteomes" id="UP001296923"/>
    </source>
</evidence>
<evidence type="ECO:0000259" key="1">
    <source>
        <dbReference type="PROSITE" id="PS50943"/>
    </source>
</evidence>
<comment type="caution">
    <text evidence="2">The sequence shown here is derived from an EMBL/GenBank/DDBJ whole genome shotgun (WGS) entry which is preliminary data.</text>
</comment>
<gene>
    <name evidence="2" type="ORF">JYA63_00780</name>
</gene>
<dbReference type="SUPFAM" id="SSF48452">
    <property type="entry name" value="TPR-like"/>
    <property type="match status" value="1"/>
</dbReference>
<proteinExistence type="predicted"/>
<protein>
    <submittedName>
        <fullName evidence="2">Tetratricopeptide repeat protein</fullName>
    </submittedName>
</protein>
<dbReference type="Proteomes" id="UP001296923">
    <property type="component" value="Unassembled WGS sequence"/>
</dbReference>
<reference evidence="2 3" key="1">
    <citation type="submission" date="2021-01" db="EMBL/GenBank/DDBJ databases">
        <title>Genome Sequencing of Type Strains.</title>
        <authorList>
            <person name="Lemaire J.F."/>
            <person name="Inderbitzin P."/>
            <person name="Collins S.B."/>
            <person name="Wespe N."/>
            <person name="Knight-Connoni V."/>
        </authorList>
    </citation>
    <scope>NUCLEOTIDE SEQUENCE [LARGE SCALE GENOMIC DNA]</scope>
    <source>
        <strain evidence="2 3">DSM 23009</strain>
    </source>
</reference>
<dbReference type="InterPro" id="IPR011990">
    <property type="entry name" value="TPR-like_helical_dom_sf"/>
</dbReference>
<dbReference type="Pfam" id="PF13424">
    <property type="entry name" value="TPR_12"/>
    <property type="match status" value="1"/>
</dbReference>
<feature type="domain" description="HTH cro/C1-type" evidence="1">
    <location>
        <begin position="6"/>
        <end position="59"/>
    </location>
</feature>
<accession>A0ABS2ZJH3</accession>
<evidence type="ECO:0000313" key="2">
    <source>
        <dbReference type="EMBL" id="MBN3552796.1"/>
    </source>
</evidence>
<dbReference type="EMBL" id="JAFHKR010000031">
    <property type="protein sequence ID" value="MBN3552796.1"/>
    <property type="molecule type" value="Genomic_DNA"/>
</dbReference>
<dbReference type="PROSITE" id="PS50943">
    <property type="entry name" value="HTH_CROC1"/>
    <property type="match status" value="1"/>
</dbReference>
<keyword evidence="3" id="KW-1185">Reference proteome</keyword>
<dbReference type="PANTHER" id="PTHR37038:SF14">
    <property type="entry name" value="TRANSCRIPTIONAL ACTIVATOR"/>
    <property type="match status" value="1"/>
</dbReference>
<dbReference type="Gene3D" id="1.25.40.10">
    <property type="entry name" value="Tetratricopeptide repeat domain"/>
    <property type="match status" value="1"/>
</dbReference>
<dbReference type="Gene3D" id="1.10.260.40">
    <property type="entry name" value="lambda repressor-like DNA-binding domains"/>
    <property type="match status" value="1"/>
</dbReference>
<dbReference type="SMART" id="SM00530">
    <property type="entry name" value="HTH_XRE"/>
    <property type="match status" value="1"/>
</dbReference>
<dbReference type="PANTHER" id="PTHR37038">
    <property type="entry name" value="TRANSCRIPTIONAL REGULATOR-RELATED"/>
    <property type="match status" value="1"/>
</dbReference>
<sequence length="413" mass="49354">MVGQRIRYYRKTKGLTQEELAQGICSVSYLSKIEKGDAKSSEEVINLLCERLGISPEEVDNNEILEMLNEWNMMMVHRKFKDADSFFPVLNGKMKLVFEPELLVKFELFKARYLLINDKIPEAEEILAKVNTYHLELSKVNQFYYYSFNAFYYIFIKDYKSALRDIKKAEDLYSFIDLTVTEIGYLFYLIAVTYSNLYRISTVNQYAYKAIEIFDKEYNYSRSADCQILLGISSRRVRNYEQAIYHFNQALKYSKPFKDDYTTGVIYHNLGFVFSCQKEHKKAIEYLLKGLDYKGSDSENVINTYYLLSKEYYNIKDYKNSKKYLDQGIGLIKQKDEYYFHFKMLDYILTDKDIKDIEEFLSKDVIPYFEKQNIWEYLSSYSERLADIYFDQSLYKRASIYYRKANNSRKKIF</sequence>
<dbReference type="Pfam" id="PF01381">
    <property type="entry name" value="HTH_3"/>
    <property type="match status" value="1"/>
</dbReference>
<organism evidence="2 3">
    <name type="scientific">Fictibacillus nanhaiensis</name>
    <dbReference type="NCBI Taxonomy" id="742169"/>
    <lineage>
        <taxon>Bacteria</taxon>
        <taxon>Bacillati</taxon>
        <taxon>Bacillota</taxon>
        <taxon>Bacilli</taxon>
        <taxon>Bacillales</taxon>
        <taxon>Fictibacillaceae</taxon>
        <taxon>Fictibacillus</taxon>
    </lineage>
</organism>
<dbReference type="InterPro" id="IPR019734">
    <property type="entry name" value="TPR_rpt"/>
</dbReference>
<dbReference type="InterPro" id="IPR053163">
    <property type="entry name" value="HTH-type_regulator_Rgg"/>
</dbReference>
<dbReference type="SMART" id="SM00028">
    <property type="entry name" value="TPR"/>
    <property type="match status" value="5"/>
</dbReference>
<dbReference type="RefSeq" id="WP_205724136.1">
    <property type="nucleotide sequence ID" value="NZ_JAFHKR010000031.1"/>
</dbReference>
<dbReference type="CDD" id="cd00093">
    <property type="entry name" value="HTH_XRE"/>
    <property type="match status" value="1"/>
</dbReference>
<dbReference type="Pfam" id="PF13181">
    <property type="entry name" value="TPR_8"/>
    <property type="match status" value="1"/>
</dbReference>
<dbReference type="InterPro" id="IPR001387">
    <property type="entry name" value="Cro/C1-type_HTH"/>
</dbReference>
<dbReference type="SUPFAM" id="SSF47413">
    <property type="entry name" value="lambda repressor-like DNA-binding domains"/>
    <property type="match status" value="1"/>
</dbReference>
<dbReference type="InterPro" id="IPR010982">
    <property type="entry name" value="Lambda_DNA-bd_dom_sf"/>
</dbReference>
<name>A0ABS2ZJH3_9BACL</name>